<comment type="caution">
    <text evidence="1">The sequence shown here is derived from an EMBL/GenBank/DDBJ whole genome shotgun (WGS) entry which is preliminary data.</text>
</comment>
<proteinExistence type="predicted"/>
<keyword evidence="2" id="KW-1185">Reference proteome</keyword>
<dbReference type="Proteomes" id="UP000544095">
    <property type="component" value="Unassembled WGS sequence"/>
</dbReference>
<organism evidence="1 2">
    <name type="scientific">Fusarium pseudoanthophilum</name>
    <dbReference type="NCBI Taxonomy" id="48495"/>
    <lineage>
        <taxon>Eukaryota</taxon>
        <taxon>Fungi</taxon>
        <taxon>Dikarya</taxon>
        <taxon>Ascomycota</taxon>
        <taxon>Pezizomycotina</taxon>
        <taxon>Sordariomycetes</taxon>
        <taxon>Hypocreomycetidae</taxon>
        <taxon>Hypocreales</taxon>
        <taxon>Nectriaceae</taxon>
        <taxon>Fusarium</taxon>
        <taxon>Fusarium fujikuroi species complex</taxon>
    </lineage>
</organism>
<reference evidence="1 2" key="1">
    <citation type="submission" date="2020-05" db="EMBL/GenBank/DDBJ databases">
        <title>Identification and distribution of gene clusters putatively required for synthesis of sphingolipid metabolism inhibitors in phylogenetically diverse species of the filamentous fungus Fusarium.</title>
        <authorList>
            <person name="Kim H.-S."/>
            <person name="Busman M."/>
            <person name="Brown D.W."/>
            <person name="Divon H."/>
            <person name="Uhlig S."/>
            <person name="Proctor R.H."/>
        </authorList>
    </citation>
    <scope>NUCLEOTIDE SEQUENCE [LARGE SCALE GENOMIC DNA]</scope>
    <source>
        <strain evidence="1 2">NRRL 25211</strain>
    </source>
</reference>
<dbReference type="AlphaFoldDB" id="A0A8H5NV50"/>
<accession>A0A8H5NV50</accession>
<evidence type="ECO:0000313" key="2">
    <source>
        <dbReference type="Proteomes" id="UP000544095"/>
    </source>
</evidence>
<gene>
    <name evidence="1" type="ORF">FPANT_9314</name>
</gene>
<sequence length="567" mass="65757">MVPRRFASLPHEIRHLIYQAYFTLEDGYAFQPGSGKLAAADGQPLDLALMYTCRLIASETKNLPLKHNVVSFSTVYHPEWRSWAGRFDYLLRTQYFMQTHILVELGSLGYVTPAIYEEIGGKFPWFVSKLQRAVRSPEQYRTVYSGRYLDEVVRGRDWTVYGTVMSRERVFWGTSAPRYELSQAVKFALRLVAQELESGPVSRSVQPIVGWQGDRKDLLDFLDECFEPWDIPSWSDLEAVGQRLGDEEKWDRLQLWELDIWKRFNVAHRSKYRFSAAAVAIRFLRHLPDSKRLSLRAITLREDHIAVGFQERHSNGLIPFLQENPRLRIEHRVSMLTNILQRANIFNDAYLYKMQADEPDETDKNFQGNHVFQELSHWSVEALATLDAGMPTGSYSMVIDGGAAMDLCSDIFQQNVQRDGALIMALETCFPQLPDWVEADFFDYLDSRAVKALALLTNETSILRCNFNPGQVWSADKFIKDFKGHEGVSDHGRYELYKKFSSREDFEYTPPIPLSRWEDLMMDNWESREILTHRDRREAGIAERDLLPDYGDVELNRRARAQFLISG</sequence>
<protein>
    <submittedName>
        <fullName evidence="1">Uncharacterized protein</fullName>
    </submittedName>
</protein>
<name>A0A8H5NV50_9HYPO</name>
<dbReference type="EMBL" id="JAAOAR010000496">
    <property type="protein sequence ID" value="KAF5580476.1"/>
    <property type="molecule type" value="Genomic_DNA"/>
</dbReference>
<evidence type="ECO:0000313" key="1">
    <source>
        <dbReference type="EMBL" id="KAF5580476.1"/>
    </source>
</evidence>